<organism evidence="2 3">
    <name type="scientific">Agrobacterium pusense</name>
    <dbReference type="NCBI Taxonomy" id="648995"/>
    <lineage>
        <taxon>Bacteria</taxon>
        <taxon>Pseudomonadati</taxon>
        <taxon>Pseudomonadota</taxon>
        <taxon>Alphaproteobacteria</taxon>
        <taxon>Hyphomicrobiales</taxon>
        <taxon>Rhizobiaceae</taxon>
        <taxon>Rhizobium/Agrobacterium group</taxon>
        <taxon>Agrobacterium</taxon>
    </lineage>
</organism>
<name>A0A6H0ZNN8_9HYPH</name>
<dbReference type="RefSeq" id="WP_177319265.1">
    <property type="nucleotide sequence ID" value="NZ_CP050898.1"/>
</dbReference>
<evidence type="ECO:0000256" key="1">
    <source>
        <dbReference type="SAM" id="MobiDB-lite"/>
    </source>
</evidence>
<dbReference type="Proteomes" id="UP000500870">
    <property type="component" value="Chromosome 1"/>
</dbReference>
<accession>A0A6H0ZNN8</accession>
<dbReference type="EMBL" id="CP050898">
    <property type="protein sequence ID" value="QIX22378.1"/>
    <property type="molecule type" value="Genomic_DNA"/>
</dbReference>
<proteinExistence type="predicted"/>
<evidence type="ECO:0000313" key="2">
    <source>
        <dbReference type="EMBL" id="QIX22378.1"/>
    </source>
</evidence>
<protein>
    <submittedName>
        <fullName evidence="2">Uncharacterized protein</fullName>
    </submittedName>
</protein>
<dbReference type="AlphaFoldDB" id="A0A6H0ZNN8"/>
<sequence length="172" mass="18704">MSSDENNDRPLRNKRGKSRKTSPPPISDDNQVLTRREANKARVVSMQQCAILLGYAANRFPKCRSSAARPDLEDIDDLLALLACGAQALALGLHLSHHFVRRADHCFHLFRVGDGDSERVVVAPSIASFARIGDPIGQSIDEANAAGGQDQHAARVAHCCRMCGFMSPSTKL</sequence>
<feature type="compositionally biased region" description="Basic and acidic residues" evidence="1">
    <location>
        <begin position="1"/>
        <end position="11"/>
    </location>
</feature>
<evidence type="ECO:0000313" key="3">
    <source>
        <dbReference type="Proteomes" id="UP000500870"/>
    </source>
</evidence>
<reference evidence="2 3" key="1">
    <citation type="submission" date="2020-04" db="EMBL/GenBank/DDBJ databases">
        <title>FDA dAtabase for Regulatory Grade micrObial Sequences (FDA-ARGOS): Supporting development and validation of Infectious Disease Dx tests.</title>
        <authorList>
            <person name="Sciortino C."/>
            <person name="Tallon L."/>
            <person name="Sadzewicz L."/>
            <person name="Vavikolanu K."/>
            <person name="Mehta A."/>
            <person name="Aluvathingal J."/>
            <person name="Nadendla S."/>
            <person name="Nandy P."/>
            <person name="Geyer C."/>
            <person name="Yan Y."/>
            <person name="Sichtig H."/>
        </authorList>
    </citation>
    <scope>NUCLEOTIDE SEQUENCE [LARGE SCALE GENOMIC DNA]</scope>
    <source>
        <strain evidence="2 3">FDAARGOS_633</strain>
    </source>
</reference>
<feature type="region of interest" description="Disordered" evidence="1">
    <location>
        <begin position="1"/>
        <end position="33"/>
    </location>
</feature>
<gene>
    <name evidence="2" type="ORF">FOB41_15105</name>
</gene>